<dbReference type="InterPro" id="IPR011042">
    <property type="entry name" value="6-blade_b-propeller_TolB-like"/>
</dbReference>
<dbReference type="SUPFAM" id="SSF63829">
    <property type="entry name" value="Calcium-dependent phosphotriesterase"/>
    <property type="match status" value="1"/>
</dbReference>
<protein>
    <submittedName>
        <fullName evidence="1">Uncharacterized protein</fullName>
    </submittedName>
</protein>
<evidence type="ECO:0000313" key="2">
    <source>
        <dbReference type="Proteomes" id="UP001165289"/>
    </source>
</evidence>
<sequence length="119" mass="13697">MRNLTEQKIRRPRDIKLTSDEEYVLCTDNPCIHVFSHTGERLRSLISMGSQMEITTPHFFCLDPAGNILIRDFTSKAIKIFSKEGNHIRTIEVVEEGDRIIWLSRSLGLVLTNELNLVL</sequence>
<reference evidence="1 2" key="1">
    <citation type="journal article" date="2023" name="BMC Biol.">
        <title>The compact genome of the sponge Oopsacas minuta (Hexactinellida) is lacking key metazoan core genes.</title>
        <authorList>
            <person name="Santini S."/>
            <person name="Schenkelaars Q."/>
            <person name="Jourda C."/>
            <person name="Duchesne M."/>
            <person name="Belahbib H."/>
            <person name="Rocher C."/>
            <person name="Selva M."/>
            <person name="Riesgo A."/>
            <person name="Vervoort M."/>
            <person name="Leys S.P."/>
            <person name="Kodjabachian L."/>
            <person name="Le Bivic A."/>
            <person name="Borchiellini C."/>
            <person name="Claverie J.M."/>
            <person name="Renard E."/>
        </authorList>
    </citation>
    <scope>NUCLEOTIDE SEQUENCE [LARGE SCALE GENOMIC DNA]</scope>
    <source>
        <strain evidence="1">SPO-2</strain>
    </source>
</reference>
<comment type="caution">
    <text evidence="1">The sequence shown here is derived from an EMBL/GenBank/DDBJ whole genome shotgun (WGS) entry which is preliminary data.</text>
</comment>
<keyword evidence="2" id="KW-1185">Reference proteome</keyword>
<dbReference type="EMBL" id="JAKMXF010000045">
    <property type="protein sequence ID" value="KAI6659834.1"/>
    <property type="molecule type" value="Genomic_DNA"/>
</dbReference>
<organism evidence="1 2">
    <name type="scientific">Oopsacas minuta</name>
    <dbReference type="NCBI Taxonomy" id="111878"/>
    <lineage>
        <taxon>Eukaryota</taxon>
        <taxon>Metazoa</taxon>
        <taxon>Porifera</taxon>
        <taxon>Hexactinellida</taxon>
        <taxon>Hexasterophora</taxon>
        <taxon>Lyssacinosida</taxon>
        <taxon>Leucopsacidae</taxon>
        <taxon>Oopsacas</taxon>
    </lineage>
</organism>
<dbReference type="Proteomes" id="UP001165289">
    <property type="component" value="Unassembled WGS sequence"/>
</dbReference>
<proteinExistence type="predicted"/>
<gene>
    <name evidence="1" type="ORF">LOD99_10588</name>
</gene>
<dbReference type="AlphaFoldDB" id="A0AAV7KFG7"/>
<dbReference type="Gene3D" id="2.120.10.30">
    <property type="entry name" value="TolB, C-terminal domain"/>
    <property type="match status" value="1"/>
</dbReference>
<name>A0AAV7KFG7_9METZ</name>
<accession>A0AAV7KFG7</accession>
<evidence type="ECO:0000313" key="1">
    <source>
        <dbReference type="EMBL" id="KAI6659834.1"/>
    </source>
</evidence>